<dbReference type="PIRSF" id="PIRSF006641">
    <property type="entry name" value="CHP00092"/>
    <property type="match status" value="1"/>
</dbReference>
<keyword evidence="4 6" id="KW-0067">ATP-binding</keyword>
<dbReference type="GO" id="GO:0005524">
    <property type="term" value="F:ATP binding"/>
    <property type="evidence" value="ECO:0007669"/>
    <property type="project" value="UniProtKB-UniRule"/>
</dbReference>
<feature type="binding site" evidence="6">
    <location>
        <begin position="23"/>
        <end position="28"/>
    </location>
    <ligand>
        <name>ATP</name>
        <dbReference type="ChEBI" id="CHEBI:30616"/>
    </ligand>
</feature>
<dbReference type="AlphaFoldDB" id="A0A2A9FDB9"/>
<organism evidence="9 10">
    <name type="scientific">Amycolatopsis sulphurea</name>
    <dbReference type="NCBI Taxonomy" id="76022"/>
    <lineage>
        <taxon>Bacteria</taxon>
        <taxon>Bacillati</taxon>
        <taxon>Actinomycetota</taxon>
        <taxon>Actinomycetes</taxon>
        <taxon>Pseudonocardiales</taxon>
        <taxon>Pseudonocardiaceae</taxon>
        <taxon>Amycolatopsis</taxon>
    </lineage>
</organism>
<reference evidence="9 10" key="1">
    <citation type="submission" date="2017-10" db="EMBL/GenBank/DDBJ databases">
        <title>Sequencing the genomes of 1000 actinobacteria strains.</title>
        <authorList>
            <person name="Klenk H.-P."/>
        </authorList>
    </citation>
    <scope>NUCLEOTIDE SEQUENCE [LARGE SCALE GENOMIC DNA]</scope>
    <source>
        <strain evidence="9 10">DSM 46092</strain>
    </source>
</reference>
<evidence type="ECO:0000256" key="6">
    <source>
        <dbReference type="HAMAP-Rule" id="MF_00944"/>
    </source>
</evidence>
<gene>
    <name evidence="6" type="primary">ychF</name>
    <name evidence="9" type="ORF">ATK36_4602</name>
</gene>
<dbReference type="InterPro" id="IPR027417">
    <property type="entry name" value="P-loop_NTPase"/>
</dbReference>
<dbReference type="NCBIfam" id="TIGR00092">
    <property type="entry name" value="redox-regulated ATPase YchF"/>
    <property type="match status" value="1"/>
</dbReference>
<dbReference type="FunFam" id="1.10.150.300:FF:000001">
    <property type="entry name" value="Ribosome-binding ATPase YchF"/>
    <property type="match status" value="1"/>
</dbReference>
<evidence type="ECO:0000256" key="4">
    <source>
        <dbReference type="ARBA" id="ARBA00022840"/>
    </source>
</evidence>
<evidence type="ECO:0000256" key="2">
    <source>
        <dbReference type="ARBA" id="ARBA00022723"/>
    </source>
</evidence>
<dbReference type="Gene3D" id="3.40.50.300">
    <property type="entry name" value="P-loop containing nucleotide triphosphate hydrolases"/>
    <property type="match status" value="1"/>
</dbReference>
<accession>A0A2A9FDB9</accession>
<dbReference type="InterPro" id="IPR012675">
    <property type="entry name" value="Beta-grasp_dom_sf"/>
</dbReference>
<evidence type="ECO:0000259" key="7">
    <source>
        <dbReference type="PROSITE" id="PS51710"/>
    </source>
</evidence>
<evidence type="ECO:0000256" key="3">
    <source>
        <dbReference type="ARBA" id="ARBA00022741"/>
    </source>
</evidence>
<dbReference type="GO" id="GO:0043023">
    <property type="term" value="F:ribosomal large subunit binding"/>
    <property type="evidence" value="ECO:0007669"/>
    <property type="project" value="UniProtKB-UniRule"/>
</dbReference>
<proteinExistence type="inferred from homology"/>
<dbReference type="GO" id="GO:0005525">
    <property type="term" value="F:GTP binding"/>
    <property type="evidence" value="ECO:0007669"/>
    <property type="project" value="InterPro"/>
</dbReference>
<dbReference type="PROSITE" id="PS51880">
    <property type="entry name" value="TGS"/>
    <property type="match status" value="1"/>
</dbReference>
<evidence type="ECO:0000313" key="10">
    <source>
        <dbReference type="Proteomes" id="UP000243542"/>
    </source>
</evidence>
<comment type="function">
    <text evidence="6">ATPase that binds to both the 70S ribosome and the 50S ribosomal subunit in a nucleotide-independent manner.</text>
</comment>
<dbReference type="InterPro" id="IPR006073">
    <property type="entry name" value="GTP-bd"/>
</dbReference>
<dbReference type="HAMAP" id="MF_00944">
    <property type="entry name" value="YchF_OLA1_ATPase"/>
    <property type="match status" value="1"/>
</dbReference>
<dbReference type="CDD" id="cd01900">
    <property type="entry name" value="YchF"/>
    <property type="match status" value="1"/>
</dbReference>
<dbReference type="InterPro" id="IPR004396">
    <property type="entry name" value="ATPase_YchF/OLA1"/>
</dbReference>
<dbReference type="InterPro" id="IPR004095">
    <property type="entry name" value="TGS"/>
</dbReference>
<comment type="caution">
    <text evidence="9">The sequence shown here is derived from an EMBL/GenBank/DDBJ whole genome shotgun (WGS) entry which is preliminary data.</text>
</comment>
<dbReference type="InterPro" id="IPR031167">
    <property type="entry name" value="G_OBG"/>
</dbReference>
<evidence type="ECO:0000256" key="5">
    <source>
        <dbReference type="ARBA" id="ARBA00022842"/>
    </source>
</evidence>
<dbReference type="Gene3D" id="1.10.150.300">
    <property type="entry name" value="TGS-like domain"/>
    <property type="match status" value="1"/>
</dbReference>
<dbReference type="SUPFAM" id="SSF81271">
    <property type="entry name" value="TGS-like"/>
    <property type="match status" value="1"/>
</dbReference>
<dbReference type="PANTHER" id="PTHR23305:SF18">
    <property type="entry name" value="OBG-TYPE G DOMAIN-CONTAINING PROTEIN"/>
    <property type="match status" value="1"/>
</dbReference>
<feature type="domain" description="TGS" evidence="8">
    <location>
        <begin position="286"/>
        <end position="369"/>
    </location>
</feature>
<dbReference type="GO" id="GO:0016887">
    <property type="term" value="F:ATP hydrolysis activity"/>
    <property type="evidence" value="ECO:0007669"/>
    <property type="project" value="UniProtKB-UniRule"/>
</dbReference>
<sequence>MTGAGHVDSLVVSLTLGIVGLPNVGKSTLFNALTRNDVLAANYPFATIEPNVGVVPLPDPRLDKLAEVFSSEKTVPAVVSFVDIAGIVKGASEGAGLGNKFLANIREANAICQVIRVFDDPDVVHVDGRIDPSSDIETINTELILADLQTLEKALPRLEKEARTKKEARPALENAQQAKEILDAGRTLFQAQKEIDAESLRELSLLTTKPFLYVFNADESILTDEARREELTKLVAPADAVFLDAKVEAELLELDDEESVRELLESVGQPEPGLHALARAGFHTLGLQTYLTAGPKESRAWTVPQGATAPQAAGVIHTDFERGFIKAEVVSFTDLVEAGSMAAARSAGKVRMEGKDYVMADGDVVEFRHGATSSLTKKA</sequence>
<dbReference type="Gene3D" id="3.10.20.30">
    <property type="match status" value="1"/>
</dbReference>
<dbReference type="PROSITE" id="PS51710">
    <property type="entry name" value="G_OBG"/>
    <property type="match status" value="1"/>
</dbReference>
<dbReference type="FunFam" id="3.10.20.30:FF:000001">
    <property type="entry name" value="Ribosome-binding ATPase YchF"/>
    <property type="match status" value="1"/>
</dbReference>
<feature type="domain" description="OBG-type G" evidence="7">
    <location>
        <begin position="14"/>
        <end position="272"/>
    </location>
</feature>
<dbReference type="PRINTS" id="PR00326">
    <property type="entry name" value="GTP1OBG"/>
</dbReference>
<comment type="similarity">
    <text evidence="6">Belongs to the TRAFAC class OBG-HflX-like GTPase superfamily. OBG GTPase family. YchF/OLA1 subfamily.</text>
</comment>
<dbReference type="InterPro" id="IPR013029">
    <property type="entry name" value="YchF_C"/>
</dbReference>
<dbReference type="Proteomes" id="UP000243542">
    <property type="component" value="Unassembled WGS sequence"/>
</dbReference>
<dbReference type="InterPro" id="IPR041706">
    <property type="entry name" value="YchF_N"/>
</dbReference>
<evidence type="ECO:0000313" key="9">
    <source>
        <dbReference type="EMBL" id="PFG49447.1"/>
    </source>
</evidence>
<evidence type="ECO:0000256" key="1">
    <source>
        <dbReference type="ARBA" id="ARBA00001946"/>
    </source>
</evidence>
<dbReference type="InterPro" id="IPR012676">
    <property type="entry name" value="TGS-like"/>
</dbReference>
<keyword evidence="10" id="KW-1185">Reference proteome</keyword>
<keyword evidence="2" id="KW-0479">Metal-binding</keyword>
<dbReference type="EMBL" id="PDJK01000002">
    <property type="protein sequence ID" value="PFG49447.1"/>
    <property type="molecule type" value="Genomic_DNA"/>
</dbReference>
<evidence type="ECO:0000259" key="8">
    <source>
        <dbReference type="PROSITE" id="PS51880"/>
    </source>
</evidence>
<comment type="cofactor">
    <cofactor evidence="1">
        <name>Mg(2+)</name>
        <dbReference type="ChEBI" id="CHEBI:18420"/>
    </cofactor>
</comment>
<keyword evidence="5" id="KW-0460">Magnesium</keyword>
<dbReference type="CDD" id="cd04867">
    <property type="entry name" value="TGS_YchF_OLA1"/>
    <property type="match status" value="1"/>
</dbReference>
<dbReference type="Pfam" id="PF01926">
    <property type="entry name" value="MMR_HSR1"/>
    <property type="match status" value="1"/>
</dbReference>
<dbReference type="Pfam" id="PF06071">
    <property type="entry name" value="YchF-GTPase_C"/>
    <property type="match status" value="1"/>
</dbReference>
<keyword evidence="3 6" id="KW-0547">Nucleotide-binding</keyword>
<dbReference type="PANTHER" id="PTHR23305">
    <property type="entry name" value="OBG GTPASE FAMILY"/>
    <property type="match status" value="1"/>
</dbReference>
<dbReference type="InterPro" id="IPR023192">
    <property type="entry name" value="TGS-like_dom_sf"/>
</dbReference>
<protein>
    <recommendedName>
        <fullName evidence="6">Ribosome-binding ATPase YchF</fullName>
    </recommendedName>
</protein>
<dbReference type="GO" id="GO:0046872">
    <property type="term" value="F:metal ion binding"/>
    <property type="evidence" value="ECO:0007669"/>
    <property type="project" value="UniProtKB-KW"/>
</dbReference>
<dbReference type="GO" id="GO:0005737">
    <property type="term" value="C:cytoplasm"/>
    <property type="evidence" value="ECO:0007669"/>
    <property type="project" value="TreeGrafter"/>
</dbReference>
<dbReference type="SUPFAM" id="SSF52540">
    <property type="entry name" value="P-loop containing nucleoside triphosphate hydrolases"/>
    <property type="match status" value="1"/>
</dbReference>
<name>A0A2A9FDB9_9PSEU</name>